<evidence type="ECO:0000313" key="6">
    <source>
        <dbReference type="EMBL" id="CUV16486.1"/>
    </source>
</evidence>
<keyword evidence="4 6" id="KW-0812">Transmembrane</keyword>
<dbReference type="Pfam" id="PF01553">
    <property type="entry name" value="Acyltransferase"/>
    <property type="match status" value="1"/>
</dbReference>
<name>A0A0S4U2N0_RALSL</name>
<dbReference type="PANTHER" id="PTHR10434">
    <property type="entry name" value="1-ACYL-SN-GLYCEROL-3-PHOSPHATE ACYLTRANSFERASE"/>
    <property type="match status" value="1"/>
</dbReference>
<dbReference type="InterPro" id="IPR002123">
    <property type="entry name" value="Plipid/glycerol_acylTrfase"/>
</dbReference>
<comment type="pathway">
    <text evidence="1">Lipid metabolism.</text>
</comment>
<dbReference type="CDD" id="cd07989">
    <property type="entry name" value="LPLAT_AGPAT-like"/>
    <property type="match status" value="1"/>
</dbReference>
<dbReference type="SUPFAM" id="SSF69593">
    <property type="entry name" value="Glycerol-3-phosphate (1)-acyltransferase"/>
    <property type="match status" value="1"/>
</dbReference>
<evidence type="ECO:0000256" key="2">
    <source>
        <dbReference type="ARBA" id="ARBA00022679"/>
    </source>
</evidence>
<feature type="domain" description="Phospholipid/glycerol acyltransferase" evidence="5">
    <location>
        <begin position="99"/>
        <end position="208"/>
    </location>
</feature>
<proteinExistence type="predicted"/>
<dbReference type="SMART" id="SM00563">
    <property type="entry name" value="PlsC"/>
    <property type="match status" value="1"/>
</dbReference>
<keyword evidence="4" id="KW-1133">Transmembrane helix</keyword>
<gene>
    <name evidence="6" type="ORF">PSS4_v1_120032</name>
</gene>
<feature type="transmembrane region" description="Helical" evidence="4">
    <location>
        <begin position="21"/>
        <end position="52"/>
    </location>
</feature>
<dbReference type="PANTHER" id="PTHR10434:SF66">
    <property type="entry name" value="PHOSPHOLIPID_GLYCEROL ACYLTRANSFERASE DOMAIN-CONTAINING PROTEIN"/>
    <property type="match status" value="1"/>
</dbReference>
<keyword evidence="2 6" id="KW-0808">Transferase</keyword>
<sequence>MAMALARGRMASRLKTALNRGWRLLATGFGFLVFGVCGLLFSVAVFPLVWLWPHRASRQRAVTTVIHRFFQALVRMLDWLGVMTLEVQGASALRSGGPAIVVANHPTYLDVMVLLSLTPSACCVVKNAHWSNPCFWGIVRAAEYVSNADPTALVEAGARQLAAGYTMIIFPEGTRSPGQDRLHPFSRGFAHMALSAAVPIVPVLMDCDPPAFTKTMRWYHIPPRRMRMRIAVLDPIRIGQYAAPDTPPAVAARTLTAGVETQITDHLYQYGFFKARN</sequence>
<dbReference type="AlphaFoldDB" id="A0A0S4U2N0"/>
<dbReference type="EMBL" id="LN899821">
    <property type="protein sequence ID" value="CUV16486.1"/>
    <property type="molecule type" value="Genomic_DNA"/>
</dbReference>
<evidence type="ECO:0000259" key="5">
    <source>
        <dbReference type="SMART" id="SM00563"/>
    </source>
</evidence>
<dbReference type="GO" id="GO:0003841">
    <property type="term" value="F:1-acylglycerol-3-phosphate O-acyltransferase activity"/>
    <property type="evidence" value="ECO:0007669"/>
    <property type="project" value="TreeGrafter"/>
</dbReference>
<evidence type="ECO:0000256" key="4">
    <source>
        <dbReference type="SAM" id="Phobius"/>
    </source>
</evidence>
<keyword evidence="3 6" id="KW-0012">Acyltransferase</keyword>
<evidence type="ECO:0000256" key="3">
    <source>
        <dbReference type="ARBA" id="ARBA00023315"/>
    </source>
</evidence>
<evidence type="ECO:0000256" key="1">
    <source>
        <dbReference type="ARBA" id="ARBA00005189"/>
    </source>
</evidence>
<accession>A0A0S4U2N0</accession>
<keyword evidence="4" id="KW-0472">Membrane</keyword>
<reference evidence="6" key="1">
    <citation type="submission" date="2015-10" db="EMBL/GenBank/DDBJ databases">
        <authorList>
            <person name="Gilbert D.G."/>
        </authorList>
    </citation>
    <scope>NUCLEOTIDE SEQUENCE</scope>
    <source>
        <strain evidence="6">Phyl III-seqv23</strain>
    </source>
</reference>
<organism evidence="6">
    <name type="scientific">Ralstonia solanacearum</name>
    <name type="common">Pseudomonas solanacearum</name>
    <dbReference type="NCBI Taxonomy" id="305"/>
    <lineage>
        <taxon>Bacteria</taxon>
        <taxon>Pseudomonadati</taxon>
        <taxon>Pseudomonadota</taxon>
        <taxon>Betaproteobacteria</taxon>
        <taxon>Burkholderiales</taxon>
        <taxon>Burkholderiaceae</taxon>
        <taxon>Ralstonia</taxon>
        <taxon>Ralstonia solanacearum species complex</taxon>
    </lineage>
</organism>
<protein>
    <submittedName>
        <fullName evidence="6">Putative 1-acyl-SN-glycerol-3-phosphate acyltransferase alpha transmembrane protein</fullName>
    </submittedName>
</protein>
<dbReference type="GO" id="GO:0006654">
    <property type="term" value="P:phosphatidic acid biosynthetic process"/>
    <property type="evidence" value="ECO:0007669"/>
    <property type="project" value="TreeGrafter"/>
</dbReference>